<dbReference type="PROSITE" id="PS01159">
    <property type="entry name" value="WW_DOMAIN_1"/>
    <property type="match status" value="1"/>
</dbReference>
<feature type="domain" description="WW" evidence="1">
    <location>
        <begin position="12"/>
        <end position="37"/>
    </location>
</feature>
<dbReference type="Proteomes" id="UP000813427">
    <property type="component" value="Unassembled WGS sequence"/>
</dbReference>
<evidence type="ECO:0000313" key="2">
    <source>
        <dbReference type="EMBL" id="KAH7242634.1"/>
    </source>
</evidence>
<protein>
    <recommendedName>
        <fullName evidence="1">WW domain-containing protein</fullName>
    </recommendedName>
</protein>
<dbReference type="InterPro" id="IPR036020">
    <property type="entry name" value="WW_dom_sf"/>
</dbReference>
<dbReference type="InterPro" id="IPR001202">
    <property type="entry name" value="WW_dom"/>
</dbReference>
<comment type="caution">
    <text evidence="2">The sequence shown here is derived from an EMBL/GenBank/DDBJ whole genome shotgun (WGS) entry which is preliminary data.</text>
</comment>
<dbReference type="OrthoDB" id="5092031at2759"/>
<sequence length="177" mass="20704">MFYVGNLVGNQWQQYSNDAGQMYYVEVTTGTSQYAIPSGWEDQAQDNWNHSATHQQWTNTRTGRIVLWDPNPPPARTYLDKMNVMAHLQTVERDLDTDESIYRRETTGILRWLFPEDQGFDVVQENHRGTGINDHVVFKIECRQGGSFYAYDFLIVECIVGIRKTKVRRSMQWFKLA</sequence>
<accession>A0A8K0RV09</accession>
<name>A0A8K0RV09_9HYPO</name>
<reference evidence="2" key="1">
    <citation type="journal article" date="2021" name="Nat. Commun.">
        <title>Genetic determinants of endophytism in the Arabidopsis root mycobiome.</title>
        <authorList>
            <person name="Mesny F."/>
            <person name="Miyauchi S."/>
            <person name="Thiergart T."/>
            <person name="Pickel B."/>
            <person name="Atanasova L."/>
            <person name="Karlsson M."/>
            <person name="Huettel B."/>
            <person name="Barry K.W."/>
            <person name="Haridas S."/>
            <person name="Chen C."/>
            <person name="Bauer D."/>
            <person name="Andreopoulos W."/>
            <person name="Pangilinan J."/>
            <person name="LaButti K."/>
            <person name="Riley R."/>
            <person name="Lipzen A."/>
            <person name="Clum A."/>
            <person name="Drula E."/>
            <person name="Henrissat B."/>
            <person name="Kohler A."/>
            <person name="Grigoriev I.V."/>
            <person name="Martin F.M."/>
            <person name="Hacquard S."/>
        </authorList>
    </citation>
    <scope>NUCLEOTIDE SEQUENCE</scope>
    <source>
        <strain evidence="2">MPI-SDFR-AT-0068</strain>
    </source>
</reference>
<gene>
    <name evidence="2" type="ORF">BKA59DRAFT_514150</name>
</gene>
<evidence type="ECO:0000259" key="1">
    <source>
        <dbReference type="PROSITE" id="PS01159"/>
    </source>
</evidence>
<dbReference type="SUPFAM" id="SSF51045">
    <property type="entry name" value="WW domain"/>
    <property type="match status" value="1"/>
</dbReference>
<evidence type="ECO:0000313" key="3">
    <source>
        <dbReference type="Proteomes" id="UP000813427"/>
    </source>
</evidence>
<organism evidence="2 3">
    <name type="scientific">Fusarium tricinctum</name>
    <dbReference type="NCBI Taxonomy" id="61284"/>
    <lineage>
        <taxon>Eukaryota</taxon>
        <taxon>Fungi</taxon>
        <taxon>Dikarya</taxon>
        <taxon>Ascomycota</taxon>
        <taxon>Pezizomycotina</taxon>
        <taxon>Sordariomycetes</taxon>
        <taxon>Hypocreomycetidae</taxon>
        <taxon>Hypocreales</taxon>
        <taxon>Nectriaceae</taxon>
        <taxon>Fusarium</taxon>
        <taxon>Fusarium tricinctum species complex</taxon>
    </lineage>
</organism>
<keyword evidence="3" id="KW-1185">Reference proteome</keyword>
<proteinExistence type="predicted"/>
<dbReference type="AlphaFoldDB" id="A0A8K0RV09"/>
<dbReference type="EMBL" id="JAGPXF010000005">
    <property type="protein sequence ID" value="KAH7242634.1"/>
    <property type="molecule type" value="Genomic_DNA"/>
</dbReference>